<feature type="compositionally biased region" description="Basic and acidic residues" evidence="9">
    <location>
        <begin position="347"/>
        <end position="358"/>
    </location>
</feature>
<dbReference type="InterPro" id="IPR001206">
    <property type="entry name" value="Diacylglycerol_kinase_cat_dom"/>
</dbReference>
<evidence type="ECO:0000256" key="6">
    <source>
        <dbReference type="ARBA" id="ARBA00022840"/>
    </source>
</evidence>
<dbReference type="PANTHER" id="PTHR12358">
    <property type="entry name" value="SPHINGOSINE KINASE"/>
    <property type="match status" value="1"/>
</dbReference>
<evidence type="ECO:0000256" key="5">
    <source>
        <dbReference type="ARBA" id="ARBA00022777"/>
    </source>
</evidence>
<protein>
    <submittedName>
        <fullName evidence="11">Diacylglycerol/lipid kinase family protein</fullName>
        <ecNumber evidence="11">2.7.1.-</ecNumber>
    </submittedName>
</protein>
<sequence>MVSRSFSSRLGDGMNTDPLICAEADSVLTPPRNVLIVNNPAAGTNGQHVIEEVTRMCGGPLRSVEIHVTTHRGSGTDAVREAVQGRGRALPDLIVAVGGDGTVREVIEGMTPGRRPAAPVLAIVPAGTGNSGYRMLWGGRPWQEALRVAVEAEDKGARLRRLDLAHLAETDALVFLGACSGLIARALETARDIPLTGPARYARALAETAATFKPYPGRVTVDGTVLHEGDTVWANVGGGRIRGGQYLVLPRSLPDDAFLDVCVWGAEIPATRVADLTLTGGHVDRPGVVYGRGRRIVVERLDGQPLCFEHDGELQPPSGTTMTLDVLPGMIPVWGPRAGTEEGPGAEEPRAETGERAA</sequence>
<dbReference type="InterPro" id="IPR050187">
    <property type="entry name" value="Lipid_Phosphate_FormReg"/>
</dbReference>
<gene>
    <name evidence="11" type="ORF">ACFPN6_23010</name>
</gene>
<feature type="domain" description="DAGKc" evidence="10">
    <location>
        <begin position="29"/>
        <end position="170"/>
    </location>
</feature>
<keyword evidence="5 11" id="KW-0418">Kinase</keyword>
<keyword evidence="7" id="KW-0443">Lipid metabolism</keyword>
<dbReference type="EMBL" id="JBHSKL010000029">
    <property type="protein sequence ID" value="MFC5227400.1"/>
    <property type="molecule type" value="Genomic_DNA"/>
</dbReference>
<dbReference type="InterPro" id="IPR017438">
    <property type="entry name" value="ATP-NAD_kinase_N"/>
</dbReference>
<evidence type="ECO:0000256" key="9">
    <source>
        <dbReference type="SAM" id="MobiDB-lite"/>
    </source>
</evidence>
<evidence type="ECO:0000313" key="11">
    <source>
        <dbReference type="EMBL" id="MFC5227400.1"/>
    </source>
</evidence>
<reference evidence="12" key="1">
    <citation type="journal article" date="2019" name="Int. J. Syst. Evol. Microbiol.">
        <title>The Global Catalogue of Microorganisms (GCM) 10K type strain sequencing project: providing services to taxonomists for standard genome sequencing and annotation.</title>
        <authorList>
            <consortium name="The Broad Institute Genomics Platform"/>
            <consortium name="The Broad Institute Genome Sequencing Center for Infectious Disease"/>
            <person name="Wu L."/>
            <person name="Ma J."/>
        </authorList>
    </citation>
    <scope>NUCLEOTIDE SEQUENCE [LARGE SCALE GENOMIC DNA]</scope>
    <source>
        <strain evidence="12">CCM 8479</strain>
    </source>
</reference>
<evidence type="ECO:0000256" key="1">
    <source>
        <dbReference type="ARBA" id="ARBA00001946"/>
    </source>
</evidence>
<evidence type="ECO:0000256" key="8">
    <source>
        <dbReference type="ARBA" id="ARBA00023264"/>
    </source>
</evidence>
<dbReference type="Proteomes" id="UP001596156">
    <property type="component" value="Unassembled WGS sequence"/>
</dbReference>
<evidence type="ECO:0000256" key="7">
    <source>
        <dbReference type="ARBA" id="ARBA00023209"/>
    </source>
</evidence>
<organism evidence="11 12">
    <name type="scientific">Streptomyces fimbriatus</name>
    <dbReference type="NCBI Taxonomy" id="68197"/>
    <lineage>
        <taxon>Bacteria</taxon>
        <taxon>Bacillati</taxon>
        <taxon>Actinomycetota</taxon>
        <taxon>Actinomycetes</taxon>
        <taxon>Kitasatosporales</taxon>
        <taxon>Streptomycetaceae</taxon>
        <taxon>Streptomyces</taxon>
    </lineage>
</organism>
<dbReference type="Gene3D" id="3.40.50.10330">
    <property type="entry name" value="Probable inorganic polyphosphate/atp-NAD kinase, domain 1"/>
    <property type="match status" value="1"/>
</dbReference>
<feature type="region of interest" description="Disordered" evidence="9">
    <location>
        <begin position="335"/>
        <end position="358"/>
    </location>
</feature>
<evidence type="ECO:0000256" key="2">
    <source>
        <dbReference type="ARBA" id="ARBA00005983"/>
    </source>
</evidence>
<dbReference type="Pfam" id="PF19279">
    <property type="entry name" value="YegS_C"/>
    <property type="match status" value="1"/>
</dbReference>
<dbReference type="EC" id="2.7.1.-" evidence="11"/>
<evidence type="ECO:0000256" key="4">
    <source>
        <dbReference type="ARBA" id="ARBA00022741"/>
    </source>
</evidence>
<comment type="caution">
    <text evidence="11">The sequence shown here is derived from an EMBL/GenBank/DDBJ whole genome shotgun (WGS) entry which is preliminary data.</text>
</comment>
<dbReference type="Pfam" id="PF00781">
    <property type="entry name" value="DAGK_cat"/>
    <property type="match status" value="1"/>
</dbReference>
<dbReference type="GO" id="GO:0016301">
    <property type="term" value="F:kinase activity"/>
    <property type="evidence" value="ECO:0007669"/>
    <property type="project" value="UniProtKB-KW"/>
</dbReference>
<keyword evidence="6" id="KW-0067">ATP-binding</keyword>
<comment type="similarity">
    <text evidence="2">Belongs to the diacylglycerol/lipid kinase family.</text>
</comment>
<evidence type="ECO:0000256" key="3">
    <source>
        <dbReference type="ARBA" id="ARBA00022679"/>
    </source>
</evidence>
<keyword evidence="7" id="KW-0444">Lipid biosynthesis</keyword>
<proteinExistence type="inferred from homology"/>
<keyword evidence="3 11" id="KW-0808">Transferase</keyword>
<evidence type="ECO:0000259" key="10">
    <source>
        <dbReference type="PROSITE" id="PS50146"/>
    </source>
</evidence>
<dbReference type="PROSITE" id="PS50146">
    <property type="entry name" value="DAGK"/>
    <property type="match status" value="1"/>
</dbReference>
<comment type="cofactor">
    <cofactor evidence="1">
        <name>Mg(2+)</name>
        <dbReference type="ChEBI" id="CHEBI:18420"/>
    </cofactor>
</comment>
<dbReference type="Gene3D" id="2.60.200.40">
    <property type="match status" value="1"/>
</dbReference>
<dbReference type="SUPFAM" id="SSF111331">
    <property type="entry name" value="NAD kinase/diacylglycerol kinase-like"/>
    <property type="match status" value="1"/>
</dbReference>
<keyword evidence="4" id="KW-0547">Nucleotide-binding</keyword>
<dbReference type="InterPro" id="IPR016064">
    <property type="entry name" value="NAD/diacylglycerol_kinase_sf"/>
</dbReference>
<name>A0ABW0DER6_STRFI</name>
<keyword evidence="8" id="KW-1208">Phospholipid metabolism</keyword>
<dbReference type="InterPro" id="IPR045540">
    <property type="entry name" value="YegS/DAGK_C"/>
</dbReference>
<keyword evidence="7" id="KW-0594">Phospholipid biosynthesis</keyword>
<keyword evidence="12" id="KW-1185">Reference proteome</keyword>
<dbReference type="PANTHER" id="PTHR12358:SF106">
    <property type="entry name" value="LIPID KINASE YEGS"/>
    <property type="match status" value="1"/>
</dbReference>
<dbReference type="SMART" id="SM00046">
    <property type="entry name" value="DAGKc"/>
    <property type="match status" value="1"/>
</dbReference>
<accession>A0ABW0DER6</accession>
<evidence type="ECO:0000313" key="12">
    <source>
        <dbReference type="Proteomes" id="UP001596156"/>
    </source>
</evidence>